<dbReference type="EMBL" id="JAQIZT010000019">
    <property type="protein sequence ID" value="KAJ6952162.1"/>
    <property type="molecule type" value="Genomic_DNA"/>
</dbReference>
<accession>A0AAD6RN26</accession>
<dbReference type="Proteomes" id="UP001164929">
    <property type="component" value="Chromosome 1"/>
</dbReference>
<comment type="caution">
    <text evidence="2">The sequence shown here is derived from an EMBL/GenBank/DDBJ whole genome shotgun (WGS) entry which is preliminary data.</text>
</comment>
<protein>
    <submittedName>
        <fullName evidence="2">Uncharacterized protein</fullName>
    </submittedName>
</protein>
<dbReference type="AlphaFoldDB" id="A0AAD6RN26"/>
<name>A0AAD6RN26_9ROSI</name>
<evidence type="ECO:0000313" key="2">
    <source>
        <dbReference type="EMBL" id="KAJ7012045.1"/>
    </source>
</evidence>
<proteinExistence type="predicted"/>
<dbReference type="EMBL" id="JAQIZT010000001">
    <property type="protein sequence ID" value="KAJ7012045.1"/>
    <property type="molecule type" value="Genomic_DNA"/>
</dbReference>
<evidence type="ECO:0000313" key="1">
    <source>
        <dbReference type="EMBL" id="KAJ6952162.1"/>
    </source>
</evidence>
<reference evidence="2 3" key="1">
    <citation type="journal article" date="2023" name="Mol. Ecol. Resour.">
        <title>Chromosome-level genome assembly of a triploid poplar Populus alba 'Berolinensis'.</title>
        <authorList>
            <person name="Chen S."/>
            <person name="Yu Y."/>
            <person name="Wang X."/>
            <person name="Wang S."/>
            <person name="Zhang T."/>
            <person name="Zhou Y."/>
            <person name="He R."/>
            <person name="Meng N."/>
            <person name="Wang Y."/>
            <person name="Liu W."/>
            <person name="Liu Z."/>
            <person name="Liu J."/>
            <person name="Guo Q."/>
            <person name="Huang H."/>
            <person name="Sederoff R.R."/>
            <person name="Wang G."/>
            <person name="Qu G."/>
            <person name="Chen S."/>
        </authorList>
    </citation>
    <scope>NUCLEOTIDE SEQUENCE [LARGE SCALE GENOMIC DNA]</scope>
    <source>
        <strain evidence="2">SC-2020</strain>
    </source>
</reference>
<gene>
    <name evidence="2" type="ORF">NC653_002209</name>
    <name evidence="1" type="ORF">NC653_041346</name>
</gene>
<dbReference type="Proteomes" id="UP001164929">
    <property type="component" value="Chromosome 19"/>
</dbReference>
<evidence type="ECO:0000313" key="3">
    <source>
        <dbReference type="Proteomes" id="UP001164929"/>
    </source>
</evidence>
<keyword evidence="3" id="KW-1185">Reference proteome</keyword>
<sequence length="58" mass="7172">MRRVSLSMIVYLIWDERNKRIFEGKSALPAQVFRKFQILFFMVLRFHEKNHFLINVAW</sequence>
<organism evidence="2 3">
    <name type="scientific">Populus alba x Populus x berolinensis</name>
    <dbReference type="NCBI Taxonomy" id="444605"/>
    <lineage>
        <taxon>Eukaryota</taxon>
        <taxon>Viridiplantae</taxon>
        <taxon>Streptophyta</taxon>
        <taxon>Embryophyta</taxon>
        <taxon>Tracheophyta</taxon>
        <taxon>Spermatophyta</taxon>
        <taxon>Magnoliopsida</taxon>
        <taxon>eudicotyledons</taxon>
        <taxon>Gunneridae</taxon>
        <taxon>Pentapetalae</taxon>
        <taxon>rosids</taxon>
        <taxon>fabids</taxon>
        <taxon>Malpighiales</taxon>
        <taxon>Salicaceae</taxon>
        <taxon>Saliceae</taxon>
        <taxon>Populus</taxon>
    </lineage>
</organism>